<dbReference type="SUPFAM" id="SSF56112">
    <property type="entry name" value="Protein kinase-like (PK-like)"/>
    <property type="match status" value="1"/>
</dbReference>
<dbReference type="InterPro" id="IPR011009">
    <property type="entry name" value="Kinase-like_dom_sf"/>
</dbReference>
<dbReference type="STRING" id="1748243.Tel_02945"/>
<keyword evidence="12 15" id="KW-0472">Membrane</keyword>
<accession>A0A0S2TAK4</accession>
<keyword evidence="10 15" id="KW-0067">ATP-binding</keyword>
<evidence type="ECO:0000256" key="8">
    <source>
        <dbReference type="ARBA" id="ARBA00022741"/>
    </source>
</evidence>
<feature type="active site" evidence="15">
    <location>
        <position position="187"/>
    </location>
</feature>
<evidence type="ECO:0000256" key="5">
    <source>
        <dbReference type="ARBA" id="ARBA00022475"/>
    </source>
</evidence>
<reference evidence="16" key="1">
    <citation type="submission" date="2015-10" db="EMBL/GenBank/DDBJ databases">
        <title>Description of Candidatus Tenderia electrophaga gen. nov, sp. nov., an Uncultivated Electroautotroph from a Biocathode Enrichment.</title>
        <authorList>
            <person name="Eddie B.J."/>
            <person name="Malanoski A.P."/>
            <person name="Wang Z."/>
            <person name="Hall R.J."/>
            <person name="Oh S.D."/>
            <person name="Heiner C."/>
            <person name="Lin B."/>
            <person name="Strycharz-Glaven S.M."/>
        </authorList>
    </citation>
    <scope>NUCLEOTIDE SEQUENCE [LARGE SCALE GENOMIC DNA]</scope>
    <source>
        <strain evidence="16">NRL1</strain>
    </source>
</reference>
<dbReference type="UniPathway" id="UPA00958"/>
<dbReference type="InterPro" id="IPR022826">
    <property type="entry name" value="KDO_kinase"/>
</dbReference>
<organism evidence="16 17">
    <name type="scientific">Candidatus Tenderia electrophaga</name>
    <dbReference type="NCBI Taxonomy" id="1748243"/>
    <lineage>
        <taxon>Bacteria</taxon>
        <taxon>Pseudomonadati</taxon>
        <taxon>Pseudomonadota</taxon>
        <taxon>Gammaproteobacteria</taxon>
        <taxon>Candidatus Tenderiales</taxon>
        <taxon>Candidatus Tenderiaceae</taxon>
        <taxon>Candidatus Tenderia</taxon>
    </lineage>
</organism>
<protein>
    <recommendedName>
        <fullName evidence="13 15">3-deoxy-D-manno-octulosonic acid kinase</fullName>
        <shortName evidence="15">Kdo kinase</shortName>
        <ecNumber evidence="4 15">2.7.1.166</ecNumber>
    </recommendedName>
</protein>
<name>A0A0S2TAK4_9GAMM</name>
<evidence type="ECO:0000256" key="15">
    <source>
        <dbReference type="HAMAP-Rule" id="MF_00521"/>
    </source>
</evidence>
<dbReference type="GO" id="GO:0009244">
    <property type="term" value="P:lipopolysaccharide core region biosynthetic process"/>
    <property type="evidence" value="ECO:0007669"/>
    <property type="project" value="UniProtKB-UniRule"/>
</dbReference>
<evidence type="ECO:0000256" key="6">
    <source>
        <dbReference type="ARBA" id="ARBA00022519"/>
    </source>
</evidence>
<evidence type="ECO:0000256" key="9">
    <source>
        <dbReference type="ARBA" id="ARBA00022777"/>
    </source>
</evidence>
<dbReference type="AlphaFoldDB" id="A0A0S2TAK4"/>
<keyword evidence="9 15" id="KW-0418">Kinase</keyword>
<sequence length="260" mass="29727">MHSVNQARRGRNNGVGQVSIQAQQFSRQGVHILFDAACIERPAVEFFEPDHWREQEALLGVAQGRGAACIFRFRDQVFVLRHYRRGGWMAKLSHDRYRWSGLADTRAWREWHLLAEMYEQGLPVPRPVAARVRRHGLFYSADLVSLCLPGVTPLADVLRQRPLAEAQWRSIGATIKRFHRAGVYHADLNARNILLDQDGQVFVIDFDKGARRAPDSSWQQANLARLRRSLGKFKQQQGPFHFEAQAWQCVLTGYAAVSSL</sequence>
<dbReference type="GO" id="GO:0005524">
    <property type="term" value="F:ATP binding"/>
    <property type="evidence" value="ECO:0007669"/>
    <property type="project" value="UniProtKB-UniRule"/>
</dbReference>
<evidence type="ECO:0000256" key="12">
    <source>
        <dbReference type="ARBA" id="ARBA00023136"/>
    </source>
</evidence>
<evidence type="ECO:0000313" key="17">
    <source>
        <dbReference type="Proteomes" id="UP000055136"/>
    </source>
</evidence>
<dbReference type="EMBL" id="CP013099">
    <property type="protein sequence ID" value="ALP52186.1"/>
    <property type="molecule type" value="Genomic_DNA"/>
</dbReference>
<keyword evidence="7 15" id="KW-0808">Transferase</keyword>
<dbReference type="KEGG" id="tee:Tel_02945"/>
<evidence type="ECO:0000256" key="4">
    <source>
        <dbReference type="ARBA" id="ARBA00011988"/>
    </source>
</evidence>
<keyword evidence="11 15" id="KW-0448">Lipopolysaccharide biosynthesis</keyword>
<comment type="catalytic activity">
    <reaction evidence="14 15">
        <text>an alpha-Kdo-(2-&gt;6)-lipid IVA + ATP = a 4-O-phospho-alpha-Kdo-(2-&gt;6)-lipid IVA + ADP + H(+)</text>
        <dbReference type="Rhea" id="RHEA:74271"/>
        <dbReference type="ChEBI" id="CHEBI:15378"/>
        <dbReference type="ChEBI" id="CHEBI:30616"/>
        <dbReference type="ChEBI" id="CHEBI:176428"/>
        <dbReference type="ChEBI" id="CHEBI:193140"/>
        <dbReference type="ChEBI" id="CHEBI:456216"/>
        <dbReference type="EC" id="2.7.1.166"/>
    </reaction>
</comment>
<proteinExistence type="inferred from homology"/>
<evidence type="ECO:0000256" key="11">
    <source>
        <dbReference type="ARBA" id="ARBA00022985"/>
    </source>
</evidence>
<comment type="function">
    <text evidence="15">Catalyzes the ATP-dependent phosphorylation of the 3-deoxy-D-manno-octulosonic acid (Kdo) residue in Kdo-lipid IV(A) at the 4-OH position.</text>
</comment>
<keyword evidence="8 15" id="KW-0547">Nucleotide-binding</keyword>
<evidence type="ECO:0000256" key="2">
    <source>
        <dbReference type="ARBA" id="ARBA00004713"/>
    </source>
</evidence>
<comment type="pathway">
    <text evidence="2 15">Bacterial outer membrane biogenesis; LPS core biosynthesis.</text>
</comment>
<gene>
    <name evidence="15" type="primary">kdkA</name>
    <name evidence="16" type="ORF">Tel_02945</name>
</gene>
<dbReference type="EC" id="2.7.1.166" evidence="4 15"/>
<dbReference type="Gene3D" id="1.10.510.10">
    <property type="entry name" value="Transferase(Phosphotransferase) domain 1"/>
    <property type="match status" value="1"/>
</dbReference>
<evidence type="ECO:0000313" key="16">
    <source>
        <dbReference type="EMBL" id="ALP52186.1"/>
    </source>
</evidence>
<dbReference type="HAMAP" id="MF_00521">
    <property type="entry name" value="KDO_kinase"/>
    <property type="match status" value="1"/>
</dbReference>
<dbReference type="GO" id="GO:0016773">
    <property type="term" value="F:phosphotransferase activity, alcohol group as acceptor"/>
    <property type="evidence" value="ECO:0007669"/>
    <property type="project" value="UniProtKB-UniRule"/>
</dbReference>
<evidence type="ECO:0000256" key="13">
    <source>
        <dbReference type="ARBA" id="ARBA00029511"/>
    </source>
</evidence>
<evidence type="ECO:0000256" key="3">
    <source>
        <dbReference type="ARBA" id="ARBA00010327"/>
    </source>
</evidence>
<dbReference type="GO" id="GO:0016301">
    <property type="term" value="F:kinase activity"/>
    <property type="evidence" value="ECO:0007669"/>
    <property type="project" value="UniProtKB-KW"/>
</dbReference>
<keyword evidence="17" id="KW-1185">Reference proteome</keyword>
<comment type="similarity">
    <text evidence="3 15">Belongs to the protein kinase superfamily. KdkA/RfaP family.</text>
</comment>
<evidence type="ECO:0000256" key="14">
    <source>
        <dbReference type="ARBA" id="ARBA00034417"/>
    </source>
</evidence>
<comment type="subcellular location">
    <subcellularLocation>
        <location evidence="1 15">Cell inner membrane</location>
        <topology evidence="1 15">Peripheral membrane protein</topology>
        <orientation evidence="1 15">Cytoplasmic side</orientation>
    </subcellularLocation>
</comment>
<evidence type="ECO:0000256" key="7">
    <source>
        <dbReference type="ARBA" id="ARBA00022679"/>
    </source>
</evidence>
<keyword evidence="6 15" id="KW-0997">Cell inner membrane</keyword>
<dbReference type="Proteomes" id="UP000055136">
    <property type="component" value="Chromosome"/>
</dbReference>
<evidence type="ECO:0000256" key="1">
    <source>
        <dbReference type="ARBA" id="ARBA00004515"/>
    </source>
</evidence>
<evidence type="ECO:0000256" key="10">
    <source>
        <dbReference type="ARBA" id="ARBA00022840"/>
    </source>
</evidence>
<dbReference type="GO" id="GO:0005886">
    <property type="term" value="C:plasma membrane"/>
    <property type="evidence" value="ECO:0007669"/>
    <property type="project" value="UniProtKB-SubCell"/>
</dbReference>
<keyword evidence="5 15" id="KW-1003">Cell membrane</keyword>
<dbReference type="Pfam" id="PF06293">
    <property type="entry name" value="Kdo"/>
    <property type="match status" value="1"/>
</dbReference>
<dbReference type="NCBIfam" id="NF002475">
    <property type="entry name" value="PRK01723.1"/>
    <property type="match status" value="1"/>
</dbReference>